<dbReference type="EMBL" id="DXAN01000033">
    <property type="protein sequence ID" value="HJA09591.1"/>
    <property type="molecule type" value="Genomic_DNA"/>
</dbReference>
<dbReference type="Pfam" id="PF00155">
    <property type="entry name" value="Aminotran_1_2"/>
    <property type="match status" value="1"/>
</dbReference>
<name>A0A9D2HG80_9BACT</name>
<dbReference type="InterPro" id="IPR050881">
    <property type="entry name" value="LL-DAP_aminotransferase"/>
</dbReference>
<proteinExistence type="inferred from homology"/>
<dbReference type="SUPFAM" id="SSF53383">
    <property type="entry name" value="PLP-dependent transferases"/>
    <property type="match status" value="1"/>
</dbReference>
<dbReference type="Proteomes" id="UP000824225">
    <property type="component" value="Unassembled WGS sequence"/>
</dbReference>
<comment type="caution">
    <text evidence="6">The sequence shown here is derived from an EMBL/GenBank/DDBJ whole genome shotgun (WGS) entry which is preliminary data.</text>
</comment>
<evidence type="ECO:0000256" key="1">
    <source>
        <dbReference type="ARBA" id="ARBA00001933"/>
    </source>
</evidence>
<gene>
    <name evidence="6" type="ORF">H9962_10465</name>
</gene>
<dbReference type="Gene3D" id="3.40.640.10">
    <property type="entry name" value="Type I PLP-dependent aspartate aminotransferase-like (Major domain)"/>
    <property type="match status" value="1"/>
</dbReference>
<accession>A0A9D2HG80</accession>
<reference evidence="6" key="1">
    <citation type="journal article" date="2021" name="PeerJ">
        <title>Extensive microbial diversity within the chicken gut microbiome revealed by metagenomics and culture.</title>
        <authorList>
            <person name="Gilroy R."/>
            <person name="Ravi A."/>
            <person name="Getino M."/>
            <person name="Pursley I."/>
            <person name="Horton D.L."/>
            <person name="Alikhan N.F."/>
            <person name="Baker D."/>
            <person name="Gharbi K."/>
            <person name="Hall N."/>
            <person name="Watson M."/>
            <person name="Adriaenssens E.M."/>
            <person name="Foster-Nyarko E."/>
            <person name="Jarju S."/>
            <person name="Secka A."/>
            <person name="Antonio M."/>
            <person name="Oren A."/>
            <person name="Chaudhuri R.R."/>
            <person name="La Ragione R."/>
            <person name="Hildebrand F."/>
            <person name="Pallen M.J."/>
        </authorList>
    </citation>
    <scope>NUCLEOTIDE SEQUENCE</scope>
    <source>
        <strain evidence="6">CHK186-16707</strain>
    </source>
</reference>
<dbReference type="InterPro" id="IPR004839">
    <property type="entry name" value="Aminotransferase_I/II_large"/>
</dbReference>
<dbReference type="GO" id="GO:0008483">
    <property type="term" value="F:transaminase activity"/>
    <property type="evidence" value="ECO:0007669"/>
    <property type="project" value="UniProtKB-KW"/>
</dbReference>
<dbReference type="AlphaFoldDB" id="A0A9D2HG80"/>
<dbReference type="Gene3D" id="3.90.1150.10">
    <property type="entry name" value="Aspartate Aminotransferase, domain 1"/>
    <property type="match status" value="1"/>
</dbReference>
<dbReference type="InterPro" id="IPR015424">
    <property type="entry name" value="PyrdxlP-dep_Trfase"/>
</dbReference>
<dbReference type="InterPro" id="IPR015422">
    <property type="entry name" value="PyrdxlP-dep_Trfase_small"/>
</dbReference>
<reference evidence="6" key="2">
    <citation type="submission" date="2021-04" db="EMBL/GenBank/DDBJ databases">
        <authorList>
            <person name="Gilroy R."/>
        </authorList>
    </citation>
    <scope>NUCLEOTIDE SEQUENCE</scope>
    <source>
        <strain evidence="6">CHK186-16707</strain>
    </source>
</reference>
<protein>
    <recommendedName>
        <fullName evidence="4">Aminotransferase</fullName>
        <ecNumber evidence="4">2.6.1.-</ecNumber>
    </recommendedName>
</protein>
<dbReference type="EC" id="2.6.1.-" evidence="4"/>
<feature type="domain" description="Aminotransferase class I/classII large" evidence="5">
    <location>
        <begin position="31"/>
        <end position="375"/>
    </location>
</feature>
<dbReference type="PROSITE" id="PS00105">
    <property type="entry name" value="AA_TRANSFER_CLASS_1"/>
    <property type="match status" value="1"/>
</dbReference>
<dbReference type="InterPro" id="IPR015421">
    <property type="entry name" value="PyrdxlP-dep_Trfase_major"/>
</dbReference>
<dbReference type="PANTHER" id="PTHR42832:SF1">
    <property type="entry name" value="GLUTAMATE-PYRUVATE AMINOTRANSFERASE ALAC"/>
    <property type="match status" value="1"/>
</dbReference>
<keyword evidence="3 4" id="KW-0808">Transferase</keyword>
<evidence type="ECO:0000259" key="5">
    <source>
        <dbReference type="Pfam" id="PF00155"/>
    </source>
</evidence>
<evidence type="ECO:0000313" key="7">
    <source>
        <dbReference type="Proteomes" id="UP000824225"/>
    </source>
</evidence>
<evidence type="ECO:0000256" key="2">
    <source>
        <dbReference type="ARBA" id="ARBA00022576"/>
    </source>
</evidence>
<dbReference type="CDD" id="cd00609">
    <property type="entry name" value="AAT_like"/>
    <property type="match status" value="1"/>
</dbReference>
<evidence type="ECO:0000313" key="6">
    <source>
        <dbReference type="EMBL" id="HJA09591.1"/>
    </source>
</evidence>
<dbReference type="GO" id="GO:0030170">
    <property type="term" value="F:pyridoxal phosphate binding"/>
    <property type="evidence" value="ECO:0007669"/>
    <property type="project" value="InterPro"/>
</dbReference>
<evidence type="ECO:0000256" key="4">
    <source>
        <dbReference type="RuleBase" id="RU000481"/>
    </source>
</evidence>
<dbReference type="PANTHER" id="PTHR42832">
    <property type="entry name" value="AMINO ACID AMINOTRANSFERASE"/>
    <property type="match status" value="1"/>
</dbReference>
<sequence length="390" mass="44094">MNEFPRMLRLPPYAFNVVGDIKKELRHQNIDIVDLSMGNPDPPTPRHIVDKMVEAAQKPVNHRYSVSRGIPNLRKAICDWYRRRFGVELNPDTQAIATMGAKEGLSHLCLAMLEPGDVVFAPDPTYPIHVYAPVICGADVRRVPIGEGRDFFDDLLTATKQTWPKPKLLILSFPHNPTTQVTTLDFFQKVVDFAKEHKIWVIHDMAYADLVFDGYKAPSFLQAEGALDVGVEFYSMTKGYSMAGWRVGFCAGNEEMIHALTRIKSYLDYGIFQPIQIAATVGLNGPEEPVREICDIYRKRRDFLCEGLNRIGWEIEPPKATMFCWGHIPEPYRAMGSMEFSKLLLTEGHVAVQPGIGFGSYGDEYVRFALIENEQRTRQALKGIKKVISG</sequence>
<comment type="similarity">
    <text evidence="4">Belongs to the class-I pyridoxal-phosphate-dependent aminotransferase family.</text>
</comment>
<comment type="cofactor">
    <cofactor evidence="1 4">
        <name>pyridoxal 5'-phosphate</name>
        <dbReference type="ChEBI" id="CHEBI:597326"/>
    </cofactor>
</comment>
<dbReference type="InterPro" id="IPR004838">
    <property type="entry name" value="NHTrfase_class1_PyrdxlP-BS"/>
</dbReference>
<evidence type="ECO:0000256" key="3">
    <source>
        <dbReference type="ARBA" id="ARBA00022679"/>
    </source>
</evidence>
<organism evidence="6 7">
    <name type="scientific">Candidatus Mailhella merdigallinarum</name>
    <dbReference type="NCBI Taxonomy" id="2838658"/>
    <lineage>
        <taxon>Bacteria</taxon>
        <taxon>Pseudomonadati</taxon>
        <taxon>Thermodesulfobacteriota</taxon>
        <taxon>Desulfovibrionia</taxon>
        <taxon>Desulfovibrionales</taxon>
        <taxon>Desulfovibrionaceae</taxon>
        <taxon>Mailhella</taxon>
    </lineage>
</organism>
<keyword evidence="2 4" id="KW-0032">Aminotransferase</keyword>